<feature type="transmembrane region" description="Helical" evidence="1">
    <location>
        <begin position="73"/>
        <end position="95"/>
    </location>
</feature>
<sequence length="131" mass="15395">MKILYLLNNLLILFAISISAYIYTTYYGFLGFGNVEFEKFLIIPIFTVPIFIITFIINLIIKIKKNLSKNELFFPIYSLLAMFLPLFLGDCISYFLKLKILPLFMFIGNILGLLLLLIFFYNTFIKIKNYL</sequence>
<accession>A0ABT9UUZ2</accession>
<dbReference type="EMBL" id="JAUSUF010000006">
    <property type="protein sequence ID" value="MDQ0150101.1"/>
    <property type="molecule type" value="Genomic_DNA"/>
</dbReference>
<gene>
    <name evidence="2" type="ORF">J2S18_002037</name>
</gene>
<keyword evidence="1" id="KW-0812">Transmembrane</keyword>
<organism evidence="2 3">
    <name type="scientific">Eubacterium multiforme</name>
    <dbReference type="NCBI Taxonomy" id="83339"/>
    <lineage>
        <taxon>Bacteria</taxon>
        <taxon>Bacillati</taxon>
        <taxon>Bacillota</taxon>
        <taxon>Clostridia</taxon>
        <taxon>Eubacteriales</taxon>
        <taxon>Eubacteriaceae</taxon>
        <taxon>Eubacterium</taxon>
    </lineage>
</organism>
<keyword evidence="1" id="KW-0472">Membrane</keyword>
<feature type="transmembrane region" description="Helical" evidence="1">
    <location>
        <begin position="101"/>
        <end position="121"/>
    </location>
</feature>
<proteinExistence type="predicted"/>
<feature type="transmembrane region" description="Helical" evidence="1">
    <location>
        <begin position="7"/>
        <end position="29"/>
    </location>
</feature>
<dbReference type="Proteomes" id="UP001228504">
    <property type="component" value="Unassembled WGS sequence"/>
</dbReference>
<keyword evidence="1" id="KW-1133">Transmembrane helix</keyword>
<comment type="caution">
    <text evidence="2">The sequence shown here is derived from an EMBL/GenBank/DDBJ whole genome shotgun (WGS) entry which is preliminary data.</text>
</comment>
<name>A0ABT9UUZ2_9FIRM</name>
<evidence type="ECO:0000313" key="3">
    <source>
        <dbReference type="Proteomes" id="UP001228504"/>
    </source>
</evidence>
<reference evidence="2 3" key="1">
    <citation type="submission" date="2023-07" db="EMBL/GenBank/DDBJ databases">
        <title>Genomic Encyclopedia of Type Strains, Phase IV (KMG-IV): sequencing the most valuable type-strain genomes for metagenomic binning, comparative biology and taxonomic classification.</title>
        <authorList>
            <person name="Goeker M."/>
        </authorList>
    </citation>
    <scope>NUCLEOTIDE SEQUENCE [LARGE SCALE GENOMIC DNA]</scope>
    <source>
        <strain evidence="2 3">DSM 20694</strain>
    </source>
</reference>
<keyword evidence="3" id="KW-1185">Reference proteome</keyword>
<evidence type="ECO:0000256" key="1">
    <source>
        <dbReference type="SAM" id="Phobius"/>
    </source>
</evidence>
<evidence type="ECO:0000313" key="2">
    <source>
        <dbReference type="EMBL" id="MDQ0150101.1"/>
    </source>
</evidence>
<feature type="transmembrane region" description="Helical" evidence="1">
    <location>
        <begin position="41"/>
        <end position="61"/>
    </location>
</feature>
<protein>
    <submittedName>
        <fullName evidence="2">Uncharacterized protein</fullName>
    </submittedName>
</protein>